<dbReference type="Gene3D" id="4.10.240.10">
    <property type="entry name" value="Zn(2)-C6 fungal-type DNA-binding domain"/>
    <property type="match status" value="1"/>
</dbReference>
<dbReference type="EMBL" id="CP003003">
    <property type="protein sequence ID" value="AEO56594.1"/>
    <property type="molecule type" value="Genomic_DNA"/>
</dbReference>
<feature type="region of interest" description="Disordered" evidence="5">
    <location>
        <begin position="140"/>
        <end position="209"/>
    </location>
</feature>
<dbReference type="CDD" id="cd00067">
    <property type="entry name" value="GAL4"/>
    <property type="match status" value="1"/>
</dbReference>
<dbReference type="Proteomes" id="UP000007322">
    <property type="component" value="Chromosome 2"/>
</dbReference>
<dbReference type="AlphaFoldDB" id="G2Q9Z0"/>
<keyword evidence="3" id="KW-0238">DNA-binding</keyword>
<dbReference type="CDD" id="cd12148">
    <property type="entry name" value="fungal_TF_MHR"/>
    <property type="match status" value="1"/>
</dbReference>
<evidence type="ECO:0000256" key="2">
    <source>
        <dbReference type="ARBA" id="ARBA00022723"/>
    </source>
</evidence>
<dbReference type="GO" id="GO:0000981">
    <property type="term" value="F:DNA-binding transcription factor activity, RNA polymerase II-specific"/>
    <property type="evidence" value="ECO:0007669"/>
    <property type="project" value="InterPro"/>
</dbReference>
<feature type="region of interest" description="Disordered" evidence="5">
    <location>
        <begin position="1"/>
        <end position="35"/>
    </location>
</feature>
<sequence>MAPPPAYRTIQPAPVKGPRTGALSSGPTGPQWLGSKGLTKRLKAVTQACHTCRRNKAKVCRESHCDGVRPKCGSCSARNSPCGYDGEAGQSRRAALRARLEELEKLFGDLVTPDYTEAKRLLDRIRASAHDLTPLLTTWRESEDRSARQAAATTTMTSAPPSDASESSFPGRSPNSSSDGSTSPAASGSSSSSTNSGNSSGTQGTDDDSASLLLHLDVPLPGAKTTRAGVQTFFGSTGKLFHVYTQRQMEAYHTAVFGADDGKPPDTSRGLELCCLYAVAAVGVLYNAGTFQPGLENVFHDVSRRFFSDLMEQRPLDTIKVCTLYAMYNVLDKATVALAYVEVGLGMSKRQSQNTGVCHPSKVSSEEWIDFRRTWRALVFLSKQVPPPPSLFLFSLRRNLLLPVLTICAPSWLSSTLGYISGADDGEFTRLLPVAGEDEDSYSAELGELVQAEMTKIVLLKAGILRNHLAVPELTALGMDGIIRELQEWHEQLPEPMKLRSLYYYRADWPPPVRWSIYHLHLLYHGAFMLVYRRIAAHCVRLRRTGRDLASSAAREPNLVSLVEQGVTSARDTARIVSLLLGEQGVFRRCWIVIFQAHTACVVILYSVAQRKLHGFPFPPSPWAEDMERARQCIDVLGYCGDIDPVALRFRVRLSGIYDSLLSAANAANAAGAPQPTDVDDGQQQQKQQQRPEPHPIGYLFTAPPTTPPSDLSDLSLTLLFALCRPWSDPGGLNTVGPNGPMDVVAAAAGGGGDQRTKQQMTLDKLEWDFEKITPFRWDTGSMGPMLCGADEVVGTSCFLDSEAPSGWKRAEDIEADG</sequence>
<comment type="subcellular location">
    <subcellularLocation>
        <location evidence="1">Nucleus</location>
    </subcellularLocation>
</comment>
<evidence type="ECO:0000256" key="3">
    <source>
        <dbReference type="ARBA" id="ARBA00023125"/>
    </source>
</evidence>
<dbReference type="GO" id="GO:0008270">
    <property type="term" value="F:zinc ion binding"/>
    <property type="evidence" value="ECO:0007669"/>
    <property type="project" value="InterPro"/>
</dbReference>
<feature type="compositionally biased region" description="Low complexity" evidence="5">
    <location>
        <begin position="148"/>
        <end position="209"/>
    </location>
</feature>
<evidence type="ECO:0008006" key="8">
    <source>
        <dbReference type="Google" id="ProtNLM"/>
    </source>
</evidence>
<dbReference type="KEGG" id="mtm:MYCTH_2057132"/>
<dbReference type="STRING" id="573729.G2Q9Z0"/>
<accession>G2Q9Z0</accession>
<dbReference type="GO" id="GO:0003677">
    <property type="term" value="F:DNA binding"/>
    <property type="evidence" value="ECO:0007669"/>
    <property type="project" value="UniProtKB-KW"/>
</dbReference>
<dbReference type="OrthoDB" id="1919336at2759"/>
<dbReference type="GeneID" id="11510644"/>
<organism evidence="6 7">
    <name type="scientific">Thermothelomyces thermophilus (strain ATCC 42464 / BCRC 31852 / DSM 1799)</name>
    <name type="common">Sporotrichum thermophile</name>
    <dbReference type="NCBI Taxonomy" id="573729"/>
    <lineage>
        <taxon>Eukaryota</taxon>
        <taxon>Fungi</taxon>
        <taxon>Dikarya</taxon>
        <taxon>Ascomycota</taxon>
        <taxon>Pezizomycotina</taxon>
        <taxon>Sordariomycetes</taxon>
        <taxon>Sordariomycetidae</taxon>
        <taxon>Sordariales</taxon>
        <taxon>Chaetomiaceae</taxon>
        <taxon>Thermothelomyces</taxon>
    </lineage>
</organism>
<keyword evidence="4" id="KW-0539">Nucleus</keyword>
<dbReference type="HOGENOM" id="CLU_013863_0_0_1"/>
<dbReference type="GO" id="GO:0005634">
    <property type="term" value="C:nucleus"/>
    <property type="evidence" value="ECO:0007669"/>
    <property type="project" value="UniProtKB-SubCell"/>
</dbReference>
<dbReference type="PANTHER" id="PTHR46910:SF3">
    <property type="entry name" value="HALOTOLERANCE PROTEIN 9-RELATED"/>
    <property type="match status" value="1"/>
</dbReference>
<evidence type="ECO:0000313" key="7">
    <source>
        <dbReference type="Proteomes" id="UP000007322"/>
    </source>
</evidence>
<dbReference type="OMA" id="YHVHLLY"/>
<protein>
    <recommendedName>
        <fullName evidence="8">Zn(2)-C6 fungal-type domain-containing protein</fullName>
    </recommendedName>
</protein>
<evidence type="ECO:0000256" key="5">
    <source>
        <dbReference type="SAM" id="MobiDB-lite"/>
    </source>
</evidence>
<gene>
    <name evidence="6" type="ORF">MYCTH_2057132</name>
</gene>
<keyword evidence="7" id="KW-1185">Reference proteome</keyword>
<proteinExistence type="predicted"/>
<name>G2Q9Z0_THET4</name>
<dbReference type="InParanoid" id="G2Q9Z0"/>
<evidence type="ECO:0000313" key="6">
    <source>
        <dbReference type="EMBL" id="AEO56594.1"/>
    </source>
</evidence>
<dbReference type="eggNOG" id="ENOG502S6G9">
    <property type="taxonomic scope" value="Eukaryota"/>
</dbReference>
<evidence type="ECO:0000256" key="4">
    <source>
        <dbReference type="ARBA" id="ARBA00023242"/>
    </source>
</evidence>
<dbReference type="PANTHER" id="PTHR46910">
    <property type="entry name" value="TRANSCRIPTION FACTOR PDR1"/>
    <property type="match status" value="1"/>
</dbReference>
<dbReference type="InterPro" id="IPR036864">
    <property type="entry name" value="Zn2-C6_fun-type_DNA-bd_sf"/>
</dbReference>
<keyword evidence="2" id="KW-0479">Metal-binding</keyword>
<dbReference type="RefSeq" id="XP_003661839.1">
    <property type="nucleotide sequence ID" value="XM_003661791.1"/>
</dbReference>
<reference evidence="6 7" key="1">
    <citation type="journal article" date="2011" name="Nat. Biotechnol.">
        <title>Comparative genomic analysis of the thermophilic biomass-degrading fungi Myceliophthora thermophila and Thielavia terrestris.</title>
        <authorList>
            <person name="Berka R.M."/>
            <person name="Grigoriev I.V."/>
            <person name="Otillar R."/>
            <person name="Salamov A."/>
            <person name="Grimwood J."/>
            <person name="Reid I."/>
            <person name="Ishmael N."/>
            <person name="John T."/>
            <person name="Darmond C."/>
            <person name="Moisan M.-C."/>
            <person name="Henrissat B."/>
            <person name="Coutinho P.M."/>
            <person name="Lombard V."/>
            <person name="Natvig D.O."/>
            <person name="Lindquist E."/>
            <person name="Schmutz J."/>
            <person name="Lucas S."/>
            <person name="Harris P."/>
            <person name="Powlowski J."/>
            <person name="Bellemare A."/>
            <person name="Taylor D."/>
            <person name="Butler G."/>
            <person name="de Vries R.P."/>
            <person name="Allijn I.E."/>
            <person name="van den Brink J."/>
            <person name="Ushinsky S."/>
            <person name="Storms R."/>
            <person name="Powell A.J."/>
            <person name="Paulsen I.T."/>
            <person name="Elbourne L.D.H."/>
            <person name="Baker S.E."/>
            <person name="Magnuson J."/>
            <person name="LaBoissiere S."/>
            <person name="Clutterbuck A.J."/>
            <person name="Martinez D."/>
            <person name="Wogulis M."/>
            <person name="de Leon A.L."/>
            <person name="Rey M.W."/>
            <person name="Tsang A."/>
        </authorList>
    </citation>
    <scope>NUCLEOTIDE SEQUENCE [LARGE SCALE GENOMIC DNA]</scope>
    <source>
        <strain evidence="7">ATCC 42464 / BCRC 31852 / DSM 1799</strain>
    </source>
</reference>
<feature type="region of interest" description="Disordered" evidence="5">
    <location>
        <begin position="669"/>
        <end position="705"/>
    </location>
</feature>
<evidence type="ECO:0000256" key="1">
    <source>
        <dbReference type="ARBA" id="ARBA00004123"/>
    </source>
</evidence>
<dbReference type="VEuPathDB" id="FungiDB:MYCTH_2057132"/>
<dbReference type="InterPro" id="IPR050987">
    <property type="entry name" value="AtrR-like"/>
</dbReference>
<dbReference type="InterPro" id="IPR001138">
    <property type="entry name" value="Zn2Cys6_DnaBD"/>
</dbReference>